<keyword evidence="6" id="KW-1185">Reference proteome</keyword>
<dbReference type="InterPro" id="IPR011199">
    <property type="entry name" value="Bacillithiol_biosynth_BshC"/>
</dbReference>
<evidence type="ECO:0000313" key="6">
    <source>
        <dbReference type="Proteomes" id="UP000031972"/>
    </source>
</evidence>
<dbReference type="HAMAP" id="MF_01867">
    <property type="entry name" value="BshC"/>
    <property type="match status" value="1"/>
</dbReference>
<dbReference type="InterPro" id="IPR055399">
    <property type="entry name" value="CC_BshC"/>
</dbReference>
<sequence length="539" mass="62138">MLLENIPLPAIQPFASHYLNQDKKVLSNFHYGYNGQEAYNKRLKELQERSFQRADLADCIEAYMKPLPSSPAVQQSIADLRSDGVVVIGGQQAGLLTGPLYAIHKVISIIQLAKEQSQSLSVPVIPVFWIAGEDHDFMEINHVYVERDGQLNKKGYAERVLDKRMASDTSFEKSSMKKWVRSILRDFGETSHTSVLIEMLDGAIEESASITDLFAFIIMDLFKEEGLLVIDSADKELRKIEQPFFKRLLDQSEKITSSVFEQQELLMEDGFHSLIEIEKNAVNLFMTINGERILLFKTPDGYQDKNGSNKFGHKVLEELIDQSPHLFSNNVVTRPLMQEWLFPSLSFIAGPGEIAYWAELKRAFEQLDLTMPPIMPRLNITIVERDIQQKLTDLNLSIHSVLKTGVKKEKDQFWSSVKDEAMEEYIEETQKLIDDQYSKMKQKAEDLHPGLPAIVEKNLAIHEKQLAYLKRKTNDYLSFKHHVELTKYDQVESRLIPEDGPQERIWNVFYFLNKYGIDFASELVKLNFKFDHDHKVIFV</sequence>
<keyword evidence="1 2" id="KW-0436">Ligase</keyword>
<proteinExistence type="inferred from homology"/>
<dbReference type="Pfam" id="PF24850">
    <property type="entry name" value="CC_BshC"/>
    <property type="match status" value="1"/>
</dbReference>
<evidence type="ECO:0000259" key="3">
    <source>
        <dbReference type="Pfam" id="PF10079"/>
    </source>
</evidence>
<dbReference type="GO" id="GO:0016874">
    <property type="term" value="F:ligase activity"/>
    <property type="evidence" value="ECO:0007669"/>
    <property type="project" value="UniProtKB-UniRule"/>
</dbReference>
<accession>A0A0C2S0Q5</accession>
<protein>
    <recommendedName>
        <fullName evidence="2">Putative cysteine ligase BshC</fullName>
        <ecNumber evidence="2">6.-.-.-</ecNumber>
    </recommendedName>
</protein>
<reference evidence="5 6" key="1">
    <citation type="submission" date="2015-01" db="EMBL/GenBank/DDBJ databases">
        <title>Jeotgalibacillus campisalis genome sequencing.</title>
        <authorList>
            <person name="Goh K.M."/>
            <person name="Chan K.-G."/>
            <person name="Yaakop A.S."/>
            <person name="Ee R."/>
            <person name="Gan H.M."/>
            <person name="Chan C.S."/>
        </authorList>
    </citation>
    <scope>NUCLEOTIDE SEQUENCE [LARGE SCALE GENOMIC DNA]</scope>
    <source>
        <strain evidence="5 6">SF-57</strain>
    </source>
</reference>
<gene>
    <name evidence="2" type="primary">bshC</name>
    <name evidence="5" type="ORF">KR50_17860</name>
</gene>
<dbReference type="Proteomes" id="UP000031972">
    <property type="component" value="Unassembled WGS sequence"/>
</dbReference>
<comment type="similarity">
    <text evidence="2">Belongs to the BshC family.</text>
</comment>
<comment type="function">
    <text evidence="2">Involved in bacillithiol (BSH) biosynthesis. May catalyze the last step of the pathway, the addition of cysteine to glucosamine malate (GlcN-Mal) to generate BSH.</text>
</comment>
<feature type="domain" description="Bacillithiol biosynthesis BshC C-terminal coiled-coil" evidence="4">
    <location>
        <begin position="380"/>
        <end position="538"/>
    </location>
</feature>
<dbReference type="PATRIC" id="fig|220754.4.peg.1806"/>
<dbReference type="NCBIfam" id="TIGR03998">
    <property type="entry name" value="thiol_BshC"/>
    <property type="match status" value="1"/>
</dbReference>
<dbReference type="RefSeq" id="WP_041057289.1">
    <property type="nucleotide sequence ID" value="NZ_JXRR01000014.1"/>
</dbReference>
<evidence type="ECO:0000256" key="2">
    <source>
        <dbReference type="HAMAP-Rule" id="MF_01867"/>
    </source>
</evidence>
<feature type="domain" description="Bacillithiol biosynthesis BshC N-terminal Rossmann-like" evidence="3">
    <location>
        <begin position="1"/>
        <end position="378"/>
    </location>
</feature>
<dbReference type="EMBL" id="JXRR01000014">
    <property type="protein sequence ID" value="KIL47619.1"/>
    <property type="molecule type" value="Genomic_DNA"/>
</dbReference>
<dbReference type="Pfam" id="PF10079">
    <property type="entry name" value="Rossmann-like_BshC"/>
    <property type="match status" value="1"/>
</dbReference>
<name>A0A0C2S0Q5_9BACL</name>
<dbReference type="InterPro" id="IPR055398">
    <property type="entry name" value="Rossmann-like_BshC"/>
</dbReference>
<evidence type="ECO:0000259" key="4">
    <source>
        <dbReference type="Pfam" id="PF24850"/>
    </source>
</evidence>
<organism evidence="5 6">
    <name type="scientific">Jeotgalibacillus campisalis</name>
    <dbReference type="NCBI Taxonomy" id="220754"/>
    <lineage>
        <taxon>Bacteria</taxon>
        <taxon>Bacillati</taxon>
        <taxon>Bacillota</taxon>
        <taxon>Bacilli</taxon>
        <taxon>Bacillales</taxon>
        <taxon>Caryophanaceae</taxon>
        <taxon>Jeotgalibacillus</taxon>
    </lineage>
</organism>
<evidence type="ECO:0000256" key="1">
    <source>
        <dbReference type="ARBA" id="ARBA00022598"/>
    </source>
</evidence>
<comment type="caution">
    <text evidence="5">The sequence shown here is derived from an EMBL/GenBank/DDBJ whole genome shotgun (WGS) entry which is preliminary data.</text>
</comment>
<dbReference type="PIRSF" id="PIRSF012535">
    <property type="entry name" value="UCP012535"/>
    <property type="match status" value="1"/>
</dbReference>
<dbReference type="EC" id="6.-.-.-" evidence="2"/>
<dbReference type="AlphaFoldDB" id="A0A0C2S0Q5"/>
<dbReference type="OrthoDB" id="9765151at2"/>
<evidence type="ECO:0000313" key="5">
    <source>
        <dbReference type="EMBL" id="KIL47619.1"/>
    </source>
</evidence>